<protein>
    <submittedName>
        <fullName evidence="1">Uncharacterized protein</fullName>
    </submittedName>
</protein>
<sequence length="146" mass="17195">MQHPDCFEKTDSLKSGCFYTVEAIQHCYRINEPDHFLKDMEIHFMGYFDNKEQFHHFNRLQSHSAAKTSLLDLFSLTDLKSLDFYQLKDRMLEDTDYSSDGATEMVKKTVDAFIERSESDRGIIHSVEELKRKHLKEYLAPPDLSH</sequence>
<proteinExistence type="predicted"/>
<accession>A0A382D008</accession>
<gene>
    <name evidence="1" type="ORF">METZ01_LOCUS184680</name>
</gene>
<reference evidence="1" key="1">
    <citation type="submission" date="2018-05" db="EMBL/GenBank/DDBJ databases">
        <authorList>
            <person name="Lanie J.A."/>
            <person name="Ng W.-L."/>
            <person name="Kazmierczak K.M."/>
            <person name="Andrzejewski T.M."/>
            <person name="Davidsen T.M."/>
            <person name="Wayne K.J."/>
            <person name="Tettelin H."/>
            <person name="Glass J.I."/>
            <person name="Rusch D."/>
            <person name="Podicherti R."/>
            <person name="Tsui H.-C.T."/>
            <person name="Winkler M.E."/>
        </authorList>
    </citation>
    <scope>NUCLEOTIDE SEQUENCE</scope>
</reference>
<dbReference type="AlphaFoldDB" id="A0A382D008"/>
<organism evidence="1">
    <name type="scientific">marine metagenome</name>
    <dbReference type="NCBI Taxonomy" id="408172"/>
    <lineage>
        <taxon>unclassified sequences</taxon>
        <taxon>metagenomes</taxon>
        <taxon>ecological metagenomes</taxon>
    </lineage>
</organism>
<name>A0A382D008_9ZZZZ</name>
<dbReference type="EMBL" id="UINC01037000">
    <property type="protein sequence ID" value="SVB31826.1"/>
    <property type="molecule type" value="Genomic_DNA"/>
</dbReference>
<evidence type="ECO:0000313" key="1">
    <source>
        <dbReference type="EMBL" id="SVB31826.1"/>
    </source>
</evidence>